<keyword evidence="1" id="KW-1133">Transmembrane helix</keyword>
<dbReference type="RefSeq" id="WP_345120456.1">
    <property type="nucleotide sequence ID" value="NZ_BAABDI010000002.1"/>
</dbReference>
<evidence type="ECO:0000256" key="1">
    <source>
        <dbReference type="SAM" id="Phobius"/>
    </source>
</evidence>
<evidence type="ECO:0000313" key="3">
    <source>
        <dbReference type="Proteomes" id="UP001501556"/>
    </source>
</evidence>
<feature type="transmembrane region" description="Helical" evidence="1">
    <location>
        <begin position="277"/>
        <end position="305"/>
    </location>
</feature>
<feature type="transmembrane region" description="Helical" evidence="1">
    <location>
        <begin position="216"/>
        <end position="235"/>
    </location>
</feature>
<keyword evidence="1" id="KW-0812">Transmembrane</keyword>
<comment type="caution">
    <text evidence="2">The sequence shown here is derived from an EMBL/GenBank/DDBJ whole genome shotgun (WGS) entry which is preliminary data.</text>
</comment>
<feature type="transmembrane region" description="Helical" evidence="1">
    <location>
        <begin position="148"/>
        <end position="169"/>
    </location>
</feature>
<evidence type="ECO:0000313" key="2">
    <source>
        <dbReference type="EMBL" id="GAA3960369.1"/>
    </source>
</evidence>
<dbReference type="EMBL" id="BAABDI010000002">
    <property type="protein sequence ID" value="GAA3960369.1"/>
    <property type="molecule type" value="Genomic_DNA"/>
</dbReference>
<dbReference type="Proteomes" id="UP001501556">
    <property type="component" value="Unassembled WGS sequence"/>
</dbReference>
<sequence>MIPLHAYLHLRRLLLWRLLREIGWLRLALLVPALVSVLGRALVLAASHHYWVWAVPGFVASTLASAHRQRADIRFLATSAPAYRRWLAVEYGIWALPVAGVLVGFGDWGAAVLTLVLAAAVAALPPARESRSTRHRARSLFRSEAFEWVSGLRAGGLWAWPVLLAVAWWQRSTPLGPVLALVGWLLVLISSYGTPEPITMLVLAARTPRQFLGRRLVLGLGYAALTAAPLLWILGVGPAGAGAAVGVAVVWLGLLGLLILAKYAFYPNETHIRTTQGLVVSVALLMPMHPAYPVLLLVAVGGLIWQSQRRLRRVLGDGKLKVES</sequence>
<evidence type="ECO:0008006" key="4">
    <source>
        <dbReference type="Google" id="ProtNLM"/>
    </source>
</evidence>
<keyword evidence="3" id="KW-1185">Reference proteome</keyword>
<gene>
    <name evidence="2" type="ORF">GCM10022407_04160</name>
</gene>
<feature type="transmembrane region" description="Helical" evidence="1">
    <location>
        <begin position="109"/>
        <end position="127"/>
    </location>
</feature>
<feature type="transmembrane region" description="Helical" evidence="1">
    <location>
        <begin position="21"/>
        <end position="43"/>
    </location>
</feature>
<accession>A0ABP7P672</accession>
<name>A0ABP7P672_9BACT</name>
<organism evidence="2 3">
    <name type="scientific">Hymenobacter antarcticus</name>
    <dbReference type="NCBI Taxonomy" id="486270"/>
    <lineage>
        <taxon>Bacteria</taxon>
        <taxon>Pseudomonadati</taxon>
        <taxon>Bacteroidota</taxon>
        <taxon>Cytophagia</taxon>
        <taxon>Cytophagales</taxon>
        <taxon>Hymenobacteraceae</taxon>
        <taxon>Hymenobacter</taxon>
    </lineage>
</organism>
<feature type="transmembrane region" description="Helical" evidence="1">
    <location>
        <begin position="86"/>
        <end position="103"/>
    </location>
</feature>
<protein>
    <recommendedName>
        <fullName evidence="4">Integral membrane protein</fullName>
    </recommendedName>
</protein>
<reference evidence="3" key="1">
    <citation type="journal article" date="2019" name="Int. J. Syst. Evol. Microbiol.">
        <title>The Global Catalogue of Microorganisms (GCM) 10K type strain sequencing project: providing services to taxonomists for standard genome sequencing and annotation.</title>
        <authorList>
            <consortium name="The Broad Institute Genomics Platform"/>
            <consortium name="The Broad Institute Genome Sequencing Center for Infectious Disease"/>
            <person name="Wu L."/>
            <person name="Ma J."/>
        </authorList>
    </citation>
    <scope>NUCLEOTIDE SEQUENCE [LARGE SCALE GENOMIC DNA]</scope>
    <source>
        <strain evidence="3">JCM 17217</strain>
    </source>
</reference>
<keyword evidence="1" id="KW-0472">Membrane</keyword>
<proteinExistence type="predicted"/>
<feature type="transmembrane region" description="Helical" evidence="1">
    <location>
        <begin position="241"/>
        <end position="265"/>
    </location>
</feature>
<feature type="transmembrane region" description="Helical" evidence="1">
    <location>
        <begin position="175"/>
        <end position="195"/>
    </location>
</feature>
<feature type="transmembrane region" description="Helical" evidence="1">
    <location>
        <begin position="49"/>
        <end position="66"/>
    </location>
</feature>